<dbReference type="EMBL" id="LR881183">
    <property type="protein sequence ID" value="CAD5243946.1"/>
    <property type="molecule type" value="Genomic_DNA"/>
</dbReference>
<evidence type="ECO:0000256" key="2">
    <source>
        <dbReference type="PROSITE-ProRule" id="PRU00703"/>
    </source>
</evidence>
<evidence type="ECO:0000259" key="3">
    <source>
        <dbReference type="PROSITE" id="PS51371"/>
    </source>
</evidence>
<proteinExistence type="predicted"/>
<dbReference type="AlphaFoldDB" id="A0A7G2D7S3"/>
<evidence type="ECO:0000313" key="4">
    <source>
        <dbReference type="EMBL" id="CAD5243946.1"/>
    </source>
</evidence>
<evidence type="ECO:0000256" key="1">
    <source>
        <dbReference type="ARBA" id="ARBA00023122"/>
    </source>
</evidence>
<dbReference type="InterPro" id="IPR051257">
    <property type="entry name" value="Diverse_CBS-Domain"/>
</dbReference>
<reference evidence="4 5" key="1">
    <citation type="submission" date="2020-09" db="EMBL/GenBank/DDBJ databases">
        <authorList>
            <person name="Courtine D."/>
        </authorList>
    </citation>
    <scope>NUCLEOTIDE SEQUENCE [LARGE SCALE GENOMIC DNA]</scope>
    <source>
        <strain evidence="4 5">IRI35c</strain>
    </source>
</reference>
<dbReference type="Pfam" id="PF00571">
    <property type="entry name" value="CBS"/>
    <property type="match status" value="2"/>
</dbReference>
<dbReference type="InterPro" id="IPR000644">
    <property type="entry name" value="CBS_dom"/>
</dbReference>
<dbReference type="PANTHER" id="PTHR43080">
    <property type="entry name" value="CBS DOMAIN-CONTAINING PROTEIN CBSX3, MITOCHONDRIAL"/>
    <property type="match status" value="1"/>
</dbReference>
<sequence length="168" mass="19041">MVVVMEVESALERFHSLKLADIMPRFETMPVVTADSDILSVLKILRTRHHVWVVESRENMKLVGVIRYIDVIDVLLPPEAHRFKLGMTSKTMKSMLGGATRAEDVAERHVLTVEEDATVLDALTKMRKYRIQVLAVVKDGRLVGEVSLRILIDELLRLLRVGGAQWKA</sequence>
<evidence type="ECO:0000313" key="5">
    <source>
        <dbReference type="Proteomes" id="UP000516304"/>
    </source>
</evidence>
<organism evidence="4 5">
    <name type="scientific">Thermococcus camini</name>
    <dbReference type="NCBI Taxonomy" id="2016373"/>
    <lineage>
        <taxon>Archaea</taxon>
        <taxon>Methanobacteriati</taxon>
        <taxon>Methanobacteriota</taxon>
        <taxon>Thermococci</taxon>
        <taxon>Thermococcales</taxon>
        <taxon>Thermococcaceae</taxon>
        <taxon>Thermococcus</taxon>
    </lineage>
</organism>
<dbReference type="SUPFAM" id="SSF54631">
    <property type="entry name" value="CBS-domain pair"/>
    <property type="match status" value="1"/>
</dbReference>
<dbReference type="Gene3D" id="3.10.580.10">
    <property type="entry name" value="CBS-domain"/>
    <property type="match status" value="1"/>
</dbReference>
<accession>A0A7G2D7S3</accession>
<name>A0A7G2D7S3_9EURY</name>
<gene>
    <name evidence="4" type="ORF">TIRI35C_0792</name>
</gene>
<feature type="domain" description="CBS" evidence="3">
    <location>
        <begin position="106"/>
        <end position="161"/>
    </location>
</feature>
<protein>
    <recommendedName>
        <fullName evidence="3">CBS domain-containing protein</fullName>
    </recommendedName>
</protein>
<dbReference type="SMART" id="SM00116">
    <property type="entry name" value="CBS"/>
    <property type="match status" value="2"/>
</dbReference>
<feature type="domain" description="CBS" evidence="3">
    <location>
        <begin position="23"/>
        <end position="85"/>
    </location>
</feature>
<dbReference type="Proteomes" id="UP000516304">
    <property type="component" value="Chromosome TIRI35C"/>
</dbReference>
<dbReference type="InterPro" id="IPR046342">
    <property type="entry name" value="CBS_dom_sf"/>
</dbReference>
<dbReference type="PROSITE" id="PS51371">
    <property type="entry name" value="CBS"/>
    <property type="match status" value="2"/>
</dbReference>
<dbReference type="KEGG" id="tcq:TIRI35C_0792"/>
<dbReference type="PANTHER" id="PTHR43080:SF2">
    <property type="entry name" value="CBS DOMAIN-CONTAINING PROTEIN"/>
    <property type="match status" value="1"/>
</dbReference>
<keyword evidence="1 2" id="KW-0129">CBS domain</keyword>
<keyword evidence="5" id="KW-1185">Reference proteome</keyword>